<dbReference type="GeneID" id="25279683"/>
<sequence>MHSSTGNVVPIMVPAAAEGTKAATTGNSPQEISTQMEKGSMLHTPTTPTTPDRPLVTGTSVRMSVPLDAPSLKRAMPVYDSDRKIARRDSMDRREALLKGKEGSRQRRRWENDRLISNPWAVPPLPSDWEVRPTYPRRTVPYYLAPLWDAAEFQRAVEAKLKGRKNSTRARGNNTGMSPMEEAATNIPKEVRARLKRARAAKGMLQDLEETVRAFVQKWNEREARLREEGLDDVPLTSDSEEDEEIVFIGRNGAMHDSPGRKERQKEEGWDDGTISTEKMIFEGLDNDKGAAFARWLVHCVGSYYGLRTWSITKDVQGEARRREAYVGVDRRARGFMGRAVEVGPRDIELPRPLWGMV</sequence>
<dbReference type="SUPFAM" id="SSF82708">
    <property type="entry name" value="R3H domain"/>
    <property type="match status" value="1"/>
</dbReference>
<dbReference type="RefSeq" id="XP_013262496.1">
    <property type="nucleotide sequence ID" value="XM_013407042.1"/>
</dbReference>
<evidence type="ECO:0000259" key="2">
    <source>
        <dbReference type="Pfam" id="PF13902"/>
    </source>
</evidence>
<dbReference type="HOGENOM" id="CLU_064119_0_0_1"/>
<dbReference type="AlphaFoldDB" id="A0A072PJ48"/>
<dbReference type="Proteomes" id="UP000027920">
    <property type="component" value="Unassembled WGS sequence"/>
</dbReference>
<name>A0A072PJ48_9EURO</name>
<evidence type="ECO:0000256" key="1">
    <source>
        <dbReference type="SAM" id="MobiDB-lite"/>
    </source>
</evidence>
<dbReference type="InterPro" id="IPR025952">
    <property type="entry name" value="R3H-assoc_dom"/>
</dbReference>
<dbReference type="VEuPathDB" id="FungiDB:A1O9_04754"/>
<evidence type="ECO:0000313" key="4">
    <source>
        <dbReference type="Proteomes" id="UP000027920"/>
    </source>
</evidence>
<dbReference type="InterPro" id="IPR036867">
    <property type="entry name" value="R3H_dom_sf"/>
</dbReference>
<proteinExistence type="predicted"/>
<feature type="region of interest" description="Disordered" evidence="1">
    <location>
        <begin position="18"/>
        <end position="58"/>
    </location>
</feature>
<dbReference type="OrthoDB" id="10256743at2759"/>
<organism evidence="3 4">
    <name type="scientific">Exophiala aquamarina CBS 119918</name>
    <dbReference type="NCBI Taxonomy" id="1182545"/>
    <lineage>
        <taxon>Eukaryota</taxon>
        <taxon>Fungi</taxon>
        <taxon>Dikarya</taxon>
        <taxon>Ascomycota</taxon>
        <taxon>Pezizomycotina</taxon>
        <taxon>Eurotiomycetes</taxon>
        <taxon>Chaetothyriomycetidae</taxon>
        <taxon>Chaetothyriales</taxon>
        <taxon>Herpotrichiellaceae</taxon>
        <taxon>Exophiala</taxon>
    </lineage>
</organism>
<feature type="domain" description="R3H-associated N-terminal" evidence="2">
    <location>
        <begin position="83"/>
        <end position="197"/>
    </location>
</feature>
<dbReference type="EMBL" id="AMGV01000003">
    <property type="protein sequence ID" value="KEF59906.1"/>
    <property type="molecule type" value="Genomic_DNA"/>
</dbReference>
<reference evidence="3 4" key="1">
    <citation type="submission" date="2013-03" db="EMBL/GenBank/DDBJ databases">
        <title>The Genome Sequence of Exophiala aquamarina CBS 119918.</title>
        <authorList>
            <consortium name="The Broad Institute Genomics Platform"/>
            <person name="Cuomo C."/>
            <person name="de Hoog S."/>
            <person name="Gorbushina A."/>
            <person name="Walker B."/>
            <person name="Young S.K."/>
            <person name="Zeng Q."/>
            <person name="Gargeya S."/>
            <person name="Fitzgerald M."/>
            <person name="Haas B."/>
            <person name="Abouelleil A."/>
            <person name="Allen A.W."/>
            <person name="Alvarado L."/>
            <person name="Arachchi H.M."/>
            <person name="Berlin A.M."/>
            <person name="Chapman S.B."/>
            <person name="Gainer-Dewar J."/>
            <person name="Goldberg J."/>
            <person name="Griggs A."/>
            <person name="Gujja S."/>
            <person name="Hansen M."/>
            <person name="Howarth C."/>
            <person name="Imamovic A."/>
            <person name="Ireland A."/>
            <person name="Larimer J."/>
            <person name="McCowan C."/>
            <person name="Murphy C."/>
            <person name="Pearson M."/>
            <person name="Poon T.W."/>
            <person name="Priest M."/>
            <person name="Roberts A."/>
            <person name="Saif S."/>
            <person name="Shea T."/>
            <person name="Sisk P."/>
            <person name="Sykes S."/>
            <person name="Wortman J."/>
            <person name="Nusbaum C."/>
            <person name="Birren B."/>
        </authorList>
    </citation>
    <scope>NUCLEOTIDE SEQUENCE [LARGE SCALE GENOMIC DNA]</scope>
    <source>
        <strain evidence="3 4">CBS 119918</strain>
    </source>
</reference>
<protein>
    <recommendedName>
        <fullName evidence="2">R3H-associated N-terminal domain-containing protein</fullName>
    </recommendedName>
</protein>
<accession>A0A072PJ48</accession>
<keyword evidence="4" id="KW-1185">Reference proteome</keyword>
<gene>
    <name evidence="3" type="ORF">A1O9_04754</name>
</gene>
<dbReference type="Pfam" id="PF13902">
    <property type="entry name" value="R3H-assoc"/>
    <property type="match status" value="1"/>
</dbReference>
<evidence type="ECO:0000313" key="3">
    <source>
        <dbReference type="EMBL" id="KEF59906.1"/>
    </source>
</evidence>
<dbReference type="GO" id="GO:0003676">
    <property type="term" value="F:nucleic acid binding"/>
    <property type="evidence" value="ECO:0007669"/>
    <property type="project" value="InterPro"/>
</dbReference>
<comment type="caution">
    <text evidence="3">The sequence shown here is derived from an EMBL/GenBank/DDBJ whole genome shotgun (WGS) entry which is preliminary data.</text>
</comment>
<feature type="compositionally biased region" description="Polar residues" evidence="1">
    <location>
        <begin position="27"/>
        <end position="37"/>
    </location>
</feature>